<evidence type="ECO:0000313" key="4">
    <source>
        <dbReference type="Proteomes" id="UP000575241"/>
    </source>
</evidence>
<evidence type="ECO:0000256" key="2">
    <source>
        <dbReference type="SAM" id="Phobius"/>
    </source>
</evidence>
<keyword evidence="4" id="KW-1185">Reference proteome</keyword>
<feature type="transmembrane region" description="Helical" evidence="2">
    <location>
        <begin position="66"/>
        <end position="85"/>
    </location>
</feature>
<proteinExistence type="predicted"/>
<dbReference type="Proteomes" id="UP000575241">
    <property type="component" value="Unassembled WGS sequence"/>
</dbReference>
<gene>
    <name evidence="3" type="ORF">HNP52_002229</name>
</gene>
<dbReference type="EMBL" id="JACHLN010000002">
    <property type="protein sequence ID" value="MBB4839160.1"/>
    <property type="molecule type" value="Genomic_DNA"/>
</dbReference>
<dbReference type="AlphaFoldDB" id="A0A7W7K2G3"/>
<feature type="region of interest" description="Disordered" evidence="1">
    <location>
        <begin position="109"/>
        <end position="135"/>
    </location>
</feature>
<name>A0A7W7K2G3_9SPHN</name>
<protein>
    <submittedName>
        <fullName evidence="3">Uncharacterized protein</fullName>
    </submittedName>
</protein>
<evidence type="ECO:0000256" key="1">
    <source>
        <dbReference type="SAM" id="MobiDB-lite"/>
    </source>
</evidence>
<comment type="caution">
    <text evidence="3">The sequence shown here is derived from an EMBL/GenBank/DDBJ whole genome shotgun (WGS) entry which is preliminary data.</text>
</comment>
<keyword evidence="2" id="KW-0472">Membrane</keyword>
<feature type="transmembrane region" description="Helical" evidence="2">
    <location>
        <begin position="39"/>
        <end position="59"/>
    </location>
</feature>
<keyword evidence="2" id="KW-1133">Transmembrane helix</keyword>
<reference evidence="3 4" key="1">
    <citation type="submission" date="2020-08" db="EMBL/GenBank/DDBJ databases">
        <title>Functional genomics of gut bacteria from endangered species of beetles.</title>
        <authorList>
            <person name="Carlos-Shanley C."/>
        </authorList>
    </citation>
    <scope>NUCLEOTIDE SEQUENCE [LARGE SCALE GENOMIC DNA]</scope>
    <source>
        <strain evidence="3 4">S00224</strain>
    </source>
</reference>
<dbReference type="RefSeq" id="WP_184166816.1">
    <property type="nucleotide sequence ID" value="NZ_JACHLN010000002.1"/>
</dbReference>
<dbReference type="PROSITE" id="PS51257">
    <property type="entry name" value="PROKAR_LIPOPROTEIN"/>
    <property type="match status" value="1"/>
</dbReference>
<keyword evidence="2" id="KW-0812">Transmembrane</keyword>
<organism evidence="3 4">
    <name type="scientific">Sphingomonas kyeonggiensis</name>
    <dbReference type="NCBI Taxonomy" id="1268553"/>
    <lineage>
        <taxon>Bacteria</taxon>
        <taxon>Pseudomonadati</taxon>
        <taxon>Pseudomonadota</taxon>
        <taxon>Alphaproteobacteria</taxon>
        <taxon>Sphingomonadales</taxon>
        <taxon>Sphingomonadaceae</taxon>
        <taxon>Sphingomonas</taxon>
    </lineage>
</organism>
<accession>A0A7W7K2G3</accession>
<evidence type="ECO:0000313" key="3">
    <source>
        <dbReference type="EMBL" id="MBB4839160.1"/>
    </source>
</evidence>
<sequence length="229" mass="23918">MRVSPNTMPSFSGAGLLAALVAACQIAGALVWVNSPAFTPGGYANIALIASLCISVLVLSRLTLPSFVRIALILGMIAALLGVAVRSDVSGVKQVGDMVSAAMGARPKGVVQPEDQAADPRLRRGPGAARIDLRPGEGGDGGWATRLNQAALTRIDDGAPAEIHGNVTLEGHNIERPRIGWAVTWAGVTLSCGRLTGMTRRPDELTNQVVDTFKRAVSRTAALKRPSCY</sequence>